<sequence length="87" mass="9774">MHHAVTELVETPETVLYFISITESEIAPKMLTALQQSDHVAKVQVFGCVKPHISESVFLSATDDVVWSVMIQVFGFVNIFSDCVRYL</sequence>
<comment type="caution">
    <text evidence="1">The sequence shown here is derived from an EMBL/GenBank/DDBJ whole genome shotgun (WGS) entry which is preliminary data.</text>
</comment>
<dbReference type="EMBL" id="AOJE01000025">
    <property type="protein sequence ID" value="ELZ40629.1"/>
    <property type="molecule type" value="Genomic_DNA"/>
</dbReference>
<organism evidence="1 2">
    <name type="scientific">Halorubrum saccharovorum DSM 1137</name>
    <dbReference type="NCBI Taxonomy" id="1227484"/>
    <lineage>
        <taxon>Archaea</taxon>
        <taxon>Methanobacteriati</taxon>
        <taxon>Methanobacteriota</taxon>
        <taxon>Stenosarchaea group</taxon>
        <taxon>Halobacteria</taxon>
        <taxon>Halobacteriales</taxon>
        <taxon>Haloferacaceae</taxon>
        <taxon>Halorubrum</taxon>
    </lineage>
</organism>
<gene>
    <name evidence="1" type="ORF">C471_07596</name>
</gene>
<evidence type="ECO:0000313" key="1">
    <source>
        <dbReference type="EMBL" id="ELZ40629.1"/>
    </source>
</evidence>
<keyword evidence="2" id="KW-1185">Reference proteome</keyword>
<accession>M0E2R7</accession>
<dbReference type="Proteomes" id="UP000011514">
    <property type="component" value="Unassembled WGS sequence"/>
</dbReference>
<name>M0E2R7_9EURY</name>
<proteinExistence type="predicted"/>
<reference evidence="1 2" key="1">
    <citation type="journal article" date="2014" name="PLoS Genet.">
        <title>Phylogenetically driven sequencing of extremely halophilic archaea reveals strategies for static and dynamic osmo-response.</title>
        <authorList>
            <person name="Becker E.A."/>
            <person name="Seitzer P.M."/>
            <person name="Tritt A."/>
            <person name="Larsen D."/>
            <person name="Krusor M."/>
            <person name="Yao A.I."/>
            <person name="Wu D."/>
            <person name="Madern D."/>
            <person name="Eisen J.A."/>
            <person name="Darling A.E."/>
            <person name="Facciotti M.T."/>
        </authorList>
    </citation>
    <scope>NUCLEOTIDE SEQUENCE [LARGE SCALE GENOMIC DNA]</scope>
    <source>
        <strain evidence="1 2">DSM 1137</strain>
    </source>
</reference>
<protein>
    <submittedName>
        <fullName evidence="1">Uncharacterized protein</fullName>
    </submittedName>
</protein>
<evidence type="ECO:0000313" key="2">
    <source>
        <dbReference type="Proteomes" id="UP000011514"/>
    </source>
</evidence>
<dbReference type="PATRIC" id="fig|1227484.4.peg.1535"/>
<dbReference type="AlphaFoldDB" id="M0E2R7"/>